<feature type="compositionally biased region" description="Polar residues" evidence="1">
    <location>
        <begin position="789"/>
        <end position="810"/>
    </location>
</feature>
<dbReference type="OrthoDB" id="6020543at2759"/>
<feature type="domain" description="Chitin-binding type-2" evidence="2">
    <location>
        <begin position="963"/>
        <end position="1021"/>
    </location>
</feature>
<feature type="compositionally biased region" description="Basic and acidic residues" evidence="1">
    <location>
        <begin position="840"/>
        <end position="851"/>
    </location>
</feature>
<feature type="region of interest" description="Disordered" evidence="1">
    <location>
        <begin position="91"/>
        <end position="213"/>
    </location>
</feature>
<dbReference type="GO" id="GO:0008061">
    <property type="term" value="F:chitin binding"/>
    <property type="evidence" value="ECO:0007669"/>
    <property type="project" value="InterPro"/>
</dbReference>
<feature type="region of interest" description="Disordered" evidence="1">
    <location>
        <begin position="392"/>
        <end position="425"/>
    </location>
</feature>
<feature type="compositionally biased region" description="Low complexity" evidence="1">
    <location>
        <begin position="91"/>
        <end position="103"/>
    </location>
</feature>
<feature type="compositionally biased region" description="Low complexity" evidence="1">
    <location>
        <begin position="770"/>
        <end position="788"/>
    </location>
</feature>
<dbReference type="Gene3D" id="2.170.140.10">
    <property type="entry name" value="Chitin binding domain"/>
    <property type="match status" value="1"/>
</dbReference>
<accession>A0A1D1UFT8</accession>
<dbReference type="EMBL" id="BDGG01000001">
    <property type="protein sequence ID" value="GAU88506.1"/>
    <property type="molecule type" value="Genomic_DNA"/>
</dbReference>
<feature type="region of interest" description="Disordered" evidence="1">
    <location>
        <begin position="284"/>
        <end position="341"/>
    </location>
</feature>
<feature type="compositionally biased region" description="Low complexity" evidence="1">
    <location>
        <begin position="151"/>
        <end position="174"/>
    </location>
</feature>
<dbReference type="PANTHER" id="PTHR22933:SF44">
    <property type="entry name" value="RE15157P"/>
    <property type="match status" value="1"/>
</dbReference>
<gene>
    <name evidence="3" type="primary">RvY_01193-1</name>
    <name evidence="3" type="synonym">RvY_01193.1</name>
    <name evidence="3" type="ORF">RvY_01193</name>
</gene>
<keyword evidence="4" id="KW-1185">Reference proteome</keyword>
<dbReference type="PANTHER" id="PTHR22933">
    <property type="entry name" value="FI18007P1-RELATED"/>
    <property type="match status" value="1"/>
</dbReference>
<evidence type="ECO:0000256" key="1">
    <source>
        <dbReference type="SAM" id="MobiDB-lite"/>
    </source>
</evidence>
<organism evidence="3 4">
    <name type="scientific">Ramazzottius varieornatus</name>
    <name type="common">Water bear</name>
    <name type="synonym">Tardigrade</name>
    <dbReference type="NCBI Taxonomy" id="947166"/>
    <lineage>
        <taxon>Eukaryota</taxon>
        <taxon>Metazoa</taxon>
        <taxon>Ecdysozoa</taxon>
        <taxon>Tardigrada</taxon>
        <taxon>Eutardigrada</taxon>
        <taxon>Parachela</taxon>
        <taxon>Hypsibioidea</taxon>
        <taxon>Ramazzottiidae</taxon>
        <taxon>Ramazzottius</taxon>
    </lineage>
</organism>
<dbReference type="SUPFAM" id="SSF57625">
    <property type="entry name" value="Invertebrate chitin-binding proteins"/>
    <property type="match status" value="1"/>
</dbReference>
<dbReference type="AlphaFoldDB" id="A0A1D1UFT8"/>
<name>A0A1D1UFT8_RAMVA</name>
<dbReference type="Pfam" id="PF01607">
    <property type="entry name" value="CBM_14"/>
    <property type="match status" value="1"/>
</dbReference>
<feature type="compositionally biased region" description="Polar residues" evidence="1">
    <location>
        <begin position="1052"/>
        <end position="1070"/>
    </location>
</feature>
<dbReference type="GO" id="GO:0005576">
    <property type="term" value="C:extracellular region"/>
    <property type="evidence" value="ECO:0007669"/>
    <property type="project" value="InterPro"/>
</dbReference>
<feature type="compositionally biased region" description="Polar residues" evidence="1">
    <location>
        <begin position="564"/>
        <end position="574"/>
    </location>
</feature>
<dbReference type="InterPro" id="IPR052976">
    <property type="entry name" value="Scoloptoxin-like"/>
</dbReference>
<comment type="caution">
    <text evidence="3">The sequence shown here is derived from an EMBL/GenBank/DDBJ whole genome shotgun (WGS) entry which is preliminary data.</text>
</comment>
<feature type="region of interest" description="Disordered" evidence="1">
    <location>
        <begin position="767"/>
        <end position="851"/>
    </location>
</feature>
<dbReference type="Proteomes" id="UP000186922">
    <property type="component" value="Unassembled WGS sequence"/>
</dbReference>
<feature type="region of interest" description="Disordered" evidence="1">
    <location>
        <begin position="1040"/>
        <end position="1070"/>
    </location>
</feature>
<proteinExistence type="predicted"/>
<evidence type="ECO:0000313" key="3">
    <source>
        <dbReference type="EMBL" id="GAU88506.1"/>
    </source>
</evidence>
<protein>
    <recommendedName>
        <fullName evidence="2">Chitin-binding type-2 domain-containing protein</fullName>
    </recommendedName>
</protein>
<sequence length="1154" mass="123353">MLCEMDFHIIFKFLAFFSYSKSLSGHDHMIVKRQMPTMAPFPMNPFNQGIQQSASSLINRVQSNLNHNLFGLPAPANPNPTSSFIFSTLATQPTQRSTTTRPTGVSGAARNTRITTSAAVTRGRRELPEGGLVDSENTTALPDPEAETETATEATSPESQTNETEVVDEAATTEPGVSEAQTDDDQSTTETTEETTTENSDDIPVLDIPDRSGFPNAFRASSFGPLTPNSLPLVLGSNIRANGAESRAVDPSRSANVSVTAVNSTVPSTTLSSTTTNFSLSMTRTSANPATTTIAEETTRSSTRGPLPSSQSNITLPQFGSTTSNGSGLTLPSTSASTTELSVFEQNNSNDQSNTTNFLRIGFTQEPITGVYPTNTTRLTVFGLFNRTQNATDVPAPTTTDFPIDGSSTSPDEVNTGTLSTTEEPFSSIVSDDFSGSFNVTSDDLSLVNEVDNSTIPTSTAFSREPITGLYPNTTRMTVFNLGLNGTDEGNFTVENTTSYESLFGVTEAQPANYSVPPRRGHYVNGEWQWFGIEEQSNATGSPSLGNVTLLSQLTQEDNDMLENKTSGSSQNLKQSQIQQDLTDDDILTRLNTSLGNTPTNNTANFSSSAYGNVFEDFNEMFNENLPQASTSKNFSFLNATSSTTTIPPVDFLPADRFEGNPFPVLSAQNHTSISLVKSFSTTASTASTTVTNSRPSVSTSAATSRSSPSSTTQRSTSNSQSTSVRPVSSSTTVESTANTTPKSSGAQDEDAFAPWAWSFDWSAPQTNPTAVSATRTASTSRGSVGSTKNPVTAVSTLKRSSIATTERTVSLSGQSGSARQSSPSASSFSTPFLSSTTQARRDASSLRPLDQKINRNADGFAAQQSDDAFEFSQRSLLIPVLANGTEWGTEQKPQLEILAPPTVRPVPRYAATSSYVPADPADEKLFWSLVPKPLNAAQVARLKSTTNRLKQYPTFTQPQRTSFSCRNVKPGWYADPETGCQGFTRCDIHGGQYRFVCAPGTLFSQITQVCDYWYNVDCLDQVRYADYINSRLYRNFGRSEQSAPAERSGPVLTSASDGNGPSSTLQPIKTSVSSTLTVSSTTLRPTTSQAFTTTSGSPKIITSSTRIPELIRPVNVTTVANLLTANSTVSSTTVVPGTSAVTTTLDTAGIEEP</sequence>
<feature type="compositionally biased region" description="Low complexity" evidence="1">
    <location>
        <begin position="811"/>
        <end position="837"/>
    </location>
</feature>
<evidence type="ECO:0000259" key="2">
    <source>
        <dbReference type="PROSITE" id="PS50940"/>
    </source>
</evidence>
<feature type="region of interest" description="Disordered" evidence="1">
    <location>
        <begin position="686"/>
        <end position="750"/>
    </location>
</feature>
<feature type="compositionally biased region" description="Low complexity" evidence="1">
    <location>
        <begin position="686"/>
        <end position="741"/>
    </location>
</feature>
<feature type="compositionally biased region" description="Acidic residues" evidence="1">
    <location>
        <begin position="181"/>
        <end position="201"/>
    </location>
</feature>
<dbReference type="PROSITE" id="PS50940">
    <property type="entry name" value="CHIT_BIND_II"/>
    <property type="match status" value="1"/>
</dbReference>
<dbReference type="InterPro" id="IPR002557">
    <property type="entry name" value="Chitin-bd_dom"/>
</dbReference>
<evidence type="ECO:0000313" key="4">
    <source>
        <dbReference type="Proteomes" id="UP000186922"/>
    </source>
</evidence>
<reference evidence="3 4" key="1">
    <citation type="journal article" date="2016" name="Nat. Commun.">
        <title>Extremotolerant tardigrade genome and improved radiotolerance of human cultured cells by tardigrade-unique protein.</title>
        <authorList>
            <person name="Hashimoto T."/>
            <person name="Horikawa D.D."/>
            <person name="Saito Y."/>
            <person name="Kuwahara H."/>
            <person name="Kozuka-Hata H."/>
            <person name="Shin-I T."/>
            <person name="Minakuchi Y."/>
            <person name="Ohishi K."/>
            <person name="Motoyama A."/>
            <person name="Aizu T."/>
            <person name="Enomoto A."/>
            <person name="Kondo K."/>
            <person name="Tanaka S."/>
            <person name="Hara Y."/>
            <person name="Koshikawa S."/>
            <person name="Sagara H."/>
            <person name="Miura T."/>
            <person name="Yokobori S."/>
            <person name="Miyagawa K."/>
            <person name="Suzuki Y."/>
            <person name="Kubo T."/>
            <person name="Oyama M."/>
            <person name="Kohara Y."/>
            <person name="Fujiyama A."/>
            <person name="Arakawa K."/>
            <person name="Katayama T."/>
            <person name="Toyoda A."/>
            <person name="Kunieda T."/>
        </authorList>
    </citation>
    <scope>NUCLEOTIDE SEQUENCE [LARGE SCALE GENOMIC DNA]</scope>
    <source>
        <strain evidence="3 4">YOKOZUNA-1</strain>
    </source>
</reference>
<feature type="region of interest" description="Disordered" evidence="1">
    <location>
        <begin position="562"/>
        <end position="581"/>
    </location>
</feature>
<dbReference type="InterPro" id="IPR036508">
    <property type="entry name" value="Chitin-bd_dom_sf"/>
</dbReference>